<evidence type="ECO:0000256" key="1">
    <source>
        <dbReference type="PROSITE-ProRule" id="PRU00473"/>
    </source>
</evidence>
<dbReference type="Gene3D" id="3.30.1330.60">
    <property type="entry name" value="OmpA-like domain"/>
    <property type="match status" value="1"/>
</dbReference>
<dbReference type="PATRIC" id="fig|1095743.3.peg.1807"/>
<feature type="transmembrane region" description="Helical" evidence="2">
    <location>
        <begin position="25"/>
        <end position="46"/>
    </location>
</feature>
<dbReference type="EMBL" id="AJMU01000074">
    <property type="protein sequence ID" value="EIG23861.1"/>
    <property type="molecule type" value="Genomic_DNA"/>
</dbReference>
<dbReference type="PANTHER" id="PTHR30329">
    <property type="entry name" value="STATOR ELEMENT OF FLAGELLAR MOTOR COMPLEX"/>
    <property type="match status" value="1"/>
</dbReference>
<comment type="caution">
    <text evidence="4">The sequence shown here is derived from an EMBL/GenBank/DDBJ whole genome shotgun (WGS) entry which is preliminary data.</text>
</comment>
<name>I2NDF0_9PAST</name>
<dbReference type="OrthoDB" id="9815217at2"/>
<organism evidence="4 5">
    <name type="scientific">Haemophilus paraphrohaemolyticus HK411</name>
    <dbReference type="NCBI Taxonomy" id="1095743"/>
    <lineage>
        <taxon>Bacteria</taxon>
        <taxon>Pseudomonadati</taxon>
        <taxon>Pseudomonadota</taxon>
        <taxon>Gammaproteobacteria</taxon>
        <taxon>Pasteurellales</taxon>
        <taxon>Pasteurellaceae</taxon>
        <taxon>Haemophilus</taxon>
    </lineage>
</organism>
<dbReference type="GO" id="GO:0016020">
    <property type="term" value="C:membrane"/>
    <property type="evidence" value="ECO:0007669"/>
    <property type="project" value="UniProtKB-UniRule"/>
</dbReference>
<dbReference type="PANTHER" id="PTHR30329:SF20">
    <property type="entry name" value="EXPORTED PROTEIN"/>
    <property type="match status" value="1"/>
</dbReference>
<evidence type="ECO:0000256" key="2">
    <source>
        <dbReference type="SAM" id="Phobius"/>
    </source>
</evidence>
<evidence type="ECO:0000259" key="3">
    <source>
        <dbReference type="PROSITE" id="PS51123"/>
    </source>
</evidence>
<protein>
    <submittedName>
        <fullName evidence="4">OmpA family protein</fullName>
    </submittedName>
</protein>
<sequence>MRWCNPNSSASTDEENPYWMSFSDMMASLLVIFMLAAAALMLQLVIKTEDLEKKSQKVDKQVDEVARAEKVRKQIIDEIVDELKQKQIVVEKSDNDTVLHIPESSLRFASGSSDIPESLQANVREIGNVLYEALNRDIESQNKEKRARFTLLDTVFIEGHTDNNFYKNPMLRGNWGLSAMRAISVWQFWADDPNQVSNGLSQMINHANEALFSVSGYGDTRPRDDAKHCEKNDDICHSKNRRIDIRITVKKPSIKDLEEIKGK</sequence>
<dbReference type="InterPro" id="IPR036737">
    <property type="entry name" value="OmpA-like_sf"/>
</dbReference>
<dbReference type="Pfam" id="PF00691">
    <property type="entry name" value="OmpA"/>
    <property type="match status" value="1"/>
</dbReference>
<dbReference type="AlphaFoldDB" id="I2NDF0"/>
<dbReference type="RefSeq" id="WP_005710049.1">
    <property type="nucleotide sequence ID" value="NZ_AJMU01000074.1"/>
</dbReference>
<dbReference type="Proteomes" id="UP000003345">
    <property type="component" value="Unassembled WGS sequence"/>
</dbReference>
<dbReference type="SUPFAM" id="SSF103088">
    <property type="entry name" value="OmpA-like"/>
    <property type="match status" value="1"/>
</dbReference>
<dbReference type="eggNOG" id="COG1360">
    <property type="taxonomic scope" value="Bacteria"/>
</dbReference>
<accession>I2NDF0</accession>
<gene>
    <name evidence="4" type="ORF">HMPREF1054_0661</name>
</gene>
<dbReference type="CDD" id="cd07185">
    <property type="entry name" value="OmpA_C-like"/>
    <property type="match status" value="1"/>
</dbReference>
<evidence type="ECO:0000313" key="5">
    <source>
        <dbReference type="Proteomes" id="UP000003345"/>
    </source>
</evidence>
<dbReference type="PROSITE" id="PS51123">
    <property type="entry name" value="OMPA_2"/>
    <property type="match status" value="1"/>
</dbReference>
<evidence type="ECO:0000313" key="4">
    <source>
        <dbReference type="EMBL" id="EIG23861.1"/>
    </source>
</evidence>
<keyword evidence="1 2" id="KW-0472">Membrane</keyword>
<dbReference type="InterPro" id="IPR006665">
    <property type="entry name" value="OmpA-like"/>
</dbReference>
<proteinExistence type="predicted"/>
<keyword evidence="2" id="KW-0812">Transmembrane</keyword>
<keyword evidence="2" id="KW-1133">Transmembrane helix</keyword>
<feature type="domain" description="OmpA-like" evidence="3">
    <location>
        <begin position="95"/>
        <end position="251"/>
    </location>
</feature>
<reference evidence="4 5" key="1">
    <citation type="submission" date="2012-04" db="EMBL/GenBank/DDBJ databases">
        <authorList>
            <person name="Harkins D.M."/>
            <person name="Madupu R."/>
            <person name="Durkin A.S."/>
            <person name="Torralba M."/>
            <person name="Methe B."/>
            <person name="Sutton G.G."/>
            <person name="Nelson K.E."/>
        </authorList>
    </citation>
    <scope>NUCLEOTIDE SEQUENCE [LARGE SCALE GENOMIC DNA]</scope>
    <source>
        <strain evidence="4 5">HK411</strain>
    </source>
</reference>
<dbReference type="InterPro" id="IPR050330">
    <property type="entry name" value="Bact_OuterMem_StrucFunc"/>
</dbReference>